<evidence type="ECO:0000313" key="2">
    <source>
        <dbReference type="Proteomes" id="UP000037035"/>
    </source>
</evidence>
<keyword evidence="2" id="KW-1185">Reference proteome</keyword>
<proteinExistence type="predicted"/>
<name>A0A0L6UP92_9BASI</name>
<dbReference type="AlphaFoldDB" id="A0A0L6UP92"/>
<protein>
    <submittedName>
        <fullName evidence="1">Uncharacterized protein</fullName>
    </submittedName>
</protein>
<sequence>MHLNEDSIAHFVGYNLSNYEPKTLWDSILNFHATKSLKNAASVWDKLHDIQFIEGGVKEALISFQSTFQLLVKVTTGKLDKETLETCWIFFLLKRLPASFSVFWSIQFANLKHSKVSLSTFLIDIENKLRRQAQEFFRIATKTSAV</sequence>
<dbReference type="EMBL" id="LAVV01010009">
    <property type="protein sequence ID" value="KNZ49675.1"/>
    <property type="molecule type" value="Genomic_DNA"/>
</dbReference>
<gene>
    <name evidence="1" type="ORF">VP01_485g1</name>
</gene>
<comment type="caution">
    <text evidence="1">The sequence shown here is derived from an EMBL/GenBank/DDBJ whole genome shotgun (WGS) entry which is preliminary data.</text>
</comment>
<reference evidence="1 2" key="1">
    <citation type="submission" date="2015-08" db="EMBL/GenBank/DDBJ databases">
        <title>Next Generation Sequencing and Analysis of the Genome of Puccinia sorghi L Schw, the Causal Agent of Maize Common Rust.</title>
        <authorList>
            <person name="Rochi L."/>
            <person name="Burguener G."/>
            <person name="Darino M."/>
            <person name="Turjanski A."/>
            <person name="Kreff E."/>
            <person name="Dieguez M.J."/>
            <person name="Sacco F."/>
        </authorList>
    </citation>
    <scope>NUCLEOTIDE SEQUENCE [LARGE SCALE GENOMIC DNA]</scope>
    <source>
        <strain evidence="1 2">RO10H11247</strain>
    </source>
</reference>
<dbReference type="Proteomes" id="UP000037035">
    <property type="component" value="Unassembled WGS sequence"/>
</dbReference>
<organism evidence="1 2">
    <name type="scientific">Puccinia sorghi</name>
    <dbReference type="NCBI Taxonomy" id="27349"/>
    <lineage>
        <taxon>Eukaryota</taxon>
        <taxon>Fungi</taxon>
        <taxon>Dikarya</taxon>
        <taxon>Basidiomycota</taxon>
        <taxon>Pucciniomycotina</taxon>
        <taxon>Pucciniomycetes</taxon>
        <taxon>Pucciniales</taxon>
        <taxon>Pucciniaceae</taxon>
        <taxon>Puccinia</taxon>
    </lineage>
</organism>
<evidence type="ECO:0000313" key="1">
    <source>
        <dbReference type="EMBL" id="KNZ49675.1"/>
    </source>
</evidence>
<dbReference type="VEuPathDB" id="FungiDB:VP01_485g1"/>
<accession>A0A0L6UP92</accession>